<dbReference type="Proteomes" id="UP000319160">
    <property type="component" value="Unassembled WGS sequence"/>
</dbReference>
<gene>
    <name evidence="2" type="ORF">FHL15_004722</name>
</gene>
<feature type="region of interest" description="Disordered" evidence="1">
    <location>
        <begin position="1"/>
        <end position="87"/>
    </location>
</feature>
<proteinExistence type="predicted"/>
<accession>A0A553I227</accession>
<dbReference type="OrthoDB" id="4778343at2759"/>
<comment type="caution">
    <text evidence="2">The sequence shown here is derived from an EMBL/GenBank/DDBJ whole genome shotgun (WGS) entry which is preliminary data.</text>
</comment>
<dbReference type="EMBL" id="VFLP01000023">
    <property type="protein sequence ID" value="TRX94255.1"/>
    <property type="molecule type" value="Genomic_DNA"/>
</dbReference>
<organism evidence="2 3">
    <name type="scientific">Xylaria flabelliformis</name>
    <dbReference type="NCBI Taxonomy" id="2512241"/>
    <lineage>
        <taxon>Eukaryota</taxon>
        <taxon>Fungi</taxon>
        <taxon>Dikarya</taxon>
        <taxon>Ascomycota</taxon>
        <taxon>Pezizomycotina</taxon>
        <taxon>Sordariomycetes</taxon>
        <taxon>Xylariomycetidae</taxon>
        <taxon>Xylariales</taxon>
        <taxon>Xylariaceae</taxon>
        <taxon>Xylaria</taxon>
    </lineage>
</organism>
<keyword evidence="3" id="KW-1185">Reference proteome</keyword>
<name>A0A553I227_9PEZI</name>
<reference evidence="3" key="1">
    <citation type="submission" date="2019-06" db="EMBL/GenBank/DDBJ databases">
        <title>Draft genome sequence of the griseofulvin-producing fungus Xylaria cubensis strain G536.</title>
        <authorList>
            <person name="Mead M.E."/>
            <person name="Raja H.A."/>
            <person name="Steenwyk J.L."/>
            <person name="Knowles S.L."/>
            <person name="Oberlies N.H."/>
            <person name="Rokas A."/>
        </authorList>
    </citation>
    <scope>NUCLEOTIDE SEQUENCE [LARGE SCALE GENOMIC DNA]</scope>
    <source>
        <strain evidence="3">G536</strain>
    </source>
</reference>
<evidence type="ECO:0000313" key="2">
    <source>
        <dbReference type="EMBL" id="TRX94255.1"/>
    </source>
</evidence>
<protein>
    <submittedName>
        <fullName evidence="2">Uncharacterized protein</fullName>
    </submittedName>
</protein>
<sequence length="144" mass="15891">MAQQGGTYRLEAASAVHVPSESSSRPRHQNCDSKDNLIPGVEKGGDDTRTQGGLTASDHALKLANTPRESRDQANGENEDQDWEVVQHLDAETGENPHDPEVITTSHFDITLSWRRHKLTIFSWDMSIRTQGGDGSQSSLRNGR</sequence>
<evidence type="ECO:0000256" key="1">
    <source>
        <dbReference type="SAM" id="MobiDB-lite"/>
    </source>
</evidence>
<dbReference type="AlphaFoldDB" id="A0A553I227"/>
<evidence type="ECO:0000313" key="3">
    <source>
        <dbReference type="Proteomes" id="UP000319160"/>
    </source>
</evidence>